<keyword evidence="3" id="KW-0732">Signal</keyword>
<dbReference type="PROSITE" id="PS50958">
    <property type="entry name" value="SMB_2"/>
    <property type="match status" value="1"/>
</dbReference>
<dbReference type="PROSITE" id="PS00639">
    <property type="entry name" value="THIOL_PROTEASE_HIS"/>
    <property type="match status" value="1"/>
</dbReference>
<dbReference type="SMART" id="SM00645">
    <property type="entry name" value="Pept_C1"/>
    <property type="match status" value="1"/>
</dbReference>
<dbReference type="OrthoDB" id="3789175at2759"/>
<feature type="chain" id="PRO_5035723113" evidence="3">
    <location>
        <begin position="20"/>
        <end position="426"/>
    </location>
</feature>
<dbReference type="InterPro" id="IPR013128">
    <property type="entry name" value="Peptidase_C1A"/>
</dbReference>
<dbReference type="InterPro" id="IPR001212">
    <property type="entry name" value="Somatomedin_B_dom"/>
</dbReference>
<dbReference type="EMBL" id="CAKXAJ010025994">
    <property type="protein sequence ID" value="CAH2249226.1"/>
    <property type="molecule type" value="Genomic_DNA"/>
</dbReference>
<evidence type="ECO:0000256" key="1">
    <source>
        <dbReference type="ARBA" id="ARBA00008455"/>
    </source>
</evidence>
<dbReference type="Pfam" id="PF00112">
    <property type="entry name" value="Peptidase_C1"/>
    <property type="match status" value="1"/>
</dbReference>
<feature type="signal peptide" evidence="3">
    <location>
        <begin position="1"/>
        <end position="19"/>
    </location>
</feature>
<dbReference type="SUPFAM" id="SSF54001">
    <property type="entry name" value="Cysteine proteinases"/>
    <property type="match status" value="1"/>
</dbReference>
<dbReference type="GO" id="GO:0008234">
    <property type="term" value="F:cysteine-type peptidase activity"/>
    <property type="evidence" value="ECO:0007669"/>
    <property type="project" value="InterPro"/>
</dbReference>
<reference evidence="5" key="1">
    <citation type="submission" date="2022-03" db="EMBL/GenBank/DDBJ databases">
        <authorList>
            <person name="Lindestad O."/>
        </authorList>
    </citation>
    <scope>NUCLEOTIDE SEQUENCE</scope>
</reference>
<evidence type="ECO:0000313" key="5">
    <source>
        <dbReference type="EMBL" id="CAH2249226.1"/>
    </source>
</evidence>
<keyword evidence="6" id="KW-1185">Reference proteome</keyword>
<dbReference type="GO" id="GO:0006508">
    <property type="term" value="P:proteolysis"/>
    <property type="evidence" value="ECO:0007669"/>
    <property type="project" value="InterPro"/>
</dbReference>
<dbReference type="InterPro" id="IPR000668">
    <property type="entry name" value="Peptidase_C1A_C"/>
</dbReference>
<comment type="similarity">
    <text evidence="1">Belongs to the peptidase C1 family.</text>
</comment>
<dbReference type="InterPro" id="IPR025661">
    <property type="entry name" value="Pept_asp_AS"/>
</dbReference>
<sequence length="426" mass="48592">MTNILYVAILCAGFAAVTAYYRPNLPPGPYCGIGNRCCTGRQDHCSARILDTVCYCDDFCDRGARDDCCPDYIEVCKRPPKPIIACIEGNKYYQPGQKIKRDCHECVCEKYPNMDVAYFKCDNDPCIMSEQVYRGVSSDRSTWRAYRNYTQFYGKKLKDGLIYMLGTLPLNNEVEAISVPSKSELNYPLHFDARDHWPGFISPIVNQEWCGSDWAITVATVASDRFAIQSNGAEKVVLSPQIQLSCNKEQNGCQGGYIDKAWNFARLYGLVDEECLPYKANVTKCRFNKKDDLIGDGCRPVVDARTSRYRVGPLYRIKNEADIMYEITNSGPVHAVMTVYQDFFHYRDGIYRRSRHGDNIMRGLHSVRIIGWGEDFGDKYWIVANSWGCDWGENGYFRIARGHNQVGIESFVVASWSEVTEAYKRT</sequence>
<protein>
    <submittedName>
        <fullName evidence="5">Jg21753 protein</fullName>
    </submittedName>
</protein>
<keyword evidence="2" id="KW-1015">Disulfide bond</keyword>
<dbReference type="CDD" id="cd02620">
    <property type="entry name" value="Peptidase_C1A_CathepsinB"/>
    <property type="match status" value="1"/>
</dbReference>
<accession>A0A8S4S3L9</accession>
<dbReference type="Gene3D" id="3.90.70.10">
    <property type="entry name" value="Cysteine proteinases"/>
    <property type="match status" value="1"/>
</dbReference>
<name>A0A8S4S3L9_9NEOP</name>
<feature type="domain" description="SMB" evidence="4">
    <location>
        <begin position="34"/>
        <end position="80"/>
    </location>
</feature>
<dbReference type="PROSITE" id="PS00640">
    <property type="entry name" value="THIOL_PROTEASE_ASN"/>
    <property type="match status" value="1"/>
</dbReference>
<dbReference type="Proteomes" id="UP000838756">
    <property type="component" value="Unassembled WGS sequence"/>
</dbReference>
<dbReference type="InterPro" id="IPR038765">
    <property type="entry name" value="Papain-like_cys_pep_sf"/>
</dbReference>
<gene>
    <name evidence="5" type="primary">jg21753</name>
    <name evidence="5" type="ORF">PAEG_LOCUS21879</name>
</gene>
<dbReference type="AlphaFoldDB" id="A0A8S4S3L9"/>
<organism evidence="5 6">
    <name type="scientific">Pararge aegeria aegeria</name>
    <dbReference type="NCBI Taxonomy" id="348720"/>
    <lineage>
        <taxon>Eukaryota</taxon>
        <taxon>Metazoa</taxon>
        <taxon>Ecdysozoa</taxon>
        <taxon>Arthropoda</taxon>
        <taxon>Hexapoda</taxon>
        <taxon>Insecta</taxon>
        <taxon>Pterygota</taxon>
        <taxon>Neoptera</taxon>
        <taxon>Endopterygota</taxon>
        <taxon>Lepidoptera</taxon>
        <taxon>Glossata</taxon>
        <taxon>Ditrysia</taxon>
        <taxon>Papilionoidea</taxon>
        <taxon>Nymphalidae</taxon>
        <taxon>Satyrinae</taxon>
        <taxon>Satyrini</taxon>
        <taxon>Parargina</taxon>
        <taxon>Pararge</taxon>
    </lineage>
</organism>
<proteinExistence type="inferred from homology"/>
<evidence type="ECO:0000313" key="6">
    <source>
        <dbReference type="Proteomes" id="UP000838756"/>
    </source>
</evidence>
<evidence type="ECO:0000259" key="4">
    <source>
        <dbReference type="PROSITE" id="PS50958"/>
    </source>
</evidence>
<dbReference type="PANTHER" id="PTHR12411">
    <property type="entry name" value="CYSTEINE PROTEASE FAMILY C1-RELATED"/>
    <property type="match status" value="1"/>
</dbReference>
<comment type="caution">
    <text evidence="5">The sequence shown here is derived from an EMBL/GenBank/DDBJ whole genome shotgun (WGS) entry which is preliminary data.</text>
</comment>
<dbReference type="InterPro" id="IPR025660">
    <property type="entry name" value="Pept_his_AS"/>
</dbReference>
<evidence type="ECO:0000256" key="2">
    <source>
        <dbReference type="ARBA" id="ARBA00023157"/>
    </source>
</evidence>
<evidence type="ECO:0000256" key="3">
    <source>
        <dbReference type="SAM" id="SignalP"/>
    </source>
</evidence>